<evidence type="ECO:0000256" key="2">
    <source>
        <dbReference type="ARBA" id="ARBA00009819"/>
    </source>
</evidence>
<dbReference type="GO" id="GO:0070069">
    <property type="term" value="C:cytochrome complex"/>
    <property type="evidence" value="ECO:0007669"/>
    <property type="project" value="UniProtKB-UniRule"/>
</dbReference>
<dbReference type="PANTHER" id="PTHR30365">
    <property type="entry name" value="CYTOCHROME D UBIQUINOL OXIDASE"/>
    <property type="match status" value="1"/>
</dbReference>
<protein>
    <submittedName>
        <fullName evidence="13">Cytochrome ubiquinol oxidase subunit I</fullName>
    </submittedName>
</protein>
<keyword evidence="3 12" id="KW-0813">Transport</keyword>
<evidence type="ECO:0000256" key="7">
    <source>
        <dbReference type="ARBA" id="ARBA00022723"/>
    </source>
</evidence>
<feature type="transmembrane region" description="Helical" evidence="12">
    <location>
        <begin position="337"/>
        <end position="363"/>
    </location>
</feature>
<evidence type="ECO:0000256" key="12">
    <source>
        <dbReference type="PIRNR" id="PIRNR006446"/>
    </source>
</evidence>
<keyword evidence="9 12" id="KW-1133">Transmembrane helix</keyword>
<evidence type="ECO:0000256" key="6">
    <source>
        <dbReference type="ARBA" id="ARBA00022692"/>
    </source>
</evidence>
<dbReference type="PIRSF" id="PIRSF006446">
    <property type="entry name" value="Cyt_quinol_oxidase_1"/>
    <property type="match status" value="1"/>
</dbReference>
<evidence type="ECO:0000256" key="4">
    <source>
        <dbReference type="ARBA" id="ARBA00022475"/>
    </source>
</evidence>
<evidence type="ECO:0000256" key="1">
    <source>
        <dbReference type="ARBA" id="ARBA00004651"/>
    </source>
</evidence>
<keyword evidence="11 12" id="KW-0472">Membrane</keyword>
<feature type="transmembrane region" description="Helical" evidence="12">
    <location>
        <begin position="109"/>
        <end position="137"/>
    </location>
</feature>
<evidence type="ECO:0000313" key="13">
    <source>
        <dbReference type="EMBL" id="TYS54040.1"/>
    </source>
</evidence>
<dbReference type="GO" id="GO:0016682">
    <property type="term" value="F:oxidoreductase activity, acting on diphenols and related substances as donors, oxygen as acceptor"/>
    <property type="evidence" value="ECO:0007669"/>
    <property type="project" value="TreeGrafter"/>
</dbReference>
<feature type="transmembrane region" description="Helical" evidence="12">
    <location>
        <begin position="239"/>
        <end position="258"/>
    </location>
</feature>
<keyword evidence="5 12" id="KW-0349">Heme</keyword>
<dbReference type="EMBL" id="VTEQ01000003">
    <property type="protein sequence ID" value="TYS54040.1"/>
    <property type="molecule type" value="Genomic_DNA"/>
</dbReference>
<dbReference type="PANTHER" id="PTHR30365:SF14">
    <property type="entry name" value="CYTOCHROME BD MENAQUINOL OXIDASE SUBUNIT I-RELATED"/>
    <property type="match status" value="1"/>
</dbReference>
<evidence type="ECO:0000256" key="10">
    <source>
        <dbReference type="ARBA" id="ARBA00023004"/>
    </source>
</evidence>
<gene>
    <name evidence="13" type="ORF">FZC83_12505</name>
</gene>
<reference evidence="13 14" key="1">
    <citation type="submission" date="2019-08" db="EMBL/GenBank/DDBJ databases">
        <title>Bacillus genomes from the desert of Cuatro Cienegas, Coahuila.</title>
        <authorList>
            <person name="Olmedo-Alvarez G."/>
        </authorList>
    </citation>
    <scope>NUCLEOTIDE SEQUENCE [LARGE SCALE GENOMIC DNA]</scope>
    <source>
        <strain evidence="13 14">CH108_3D</strain>
    </source>
</reference>
<dbReference type="GO" id="GO:0046872">
    <property type="term" value="F:metal ion binding"/>
    <property type="evidence" value="ECO:0007669"/>
    <property type="project" value="UniProtKB-UniRule"/>
</dbReference>
<keyword evidence="6 12" id="KW-0812">Transmembrane</keyword>
<evidence type="ECO:0000313" key="14">
    <source>
        <dbReference type="Proteomes" id="UP000322997"/>
    </source>
</evidence>
<comment type="caution">
    <text evidence="13">The sequence shown here is derived from an EMBL/GenBank/DDBJ whole genome shotgun (WGS) entry which is preliminary data.</text>
</comment>
<dbReference type="GO" id="GO:0009055">
    <property type="term" value="F:electron transfer activity"/>
    <property type="evidence" value="ECO:0007669"/>
    <property type="project" value="UniProtKB-UniRule"/>
</dbReference>
<proteinExistence type="inferred from homology"/>
<name>A0A5D4RST4_9BACI</name>
<organism evidence="13 14">
    <name type="scientific">Rossellomorea marisflavi</name>
    <dbReference type="NCBI Taxonomy" id="189381"/>
    <lineage>
        <taxon>Bacteria</taxon>
        <taxon>Bacillati</taxon>
        <taxon>Bacillota</taxon>
        <taxon>Bacilli</taxon>
        <taxon>Bacillales</taxon>
        <taxon>Bacillaceae</taxon>
        <taxon>Rossellomorea</taxon>
    </lineage>
</organism>
<feature type="transmembrane region" description="Helical" evidence="12">
    <location>
        <begin position="38"/>
        <end position="61"/>
    </location>
</feature>
<dbReference type="GO" id="GO:0020037">
    <property type="term" value="F:heme binding"/>
    <property type="evidence" value="ECO:0007669"/>
    <property type="project" value="TreeGrafter"/>
</dbReference>
<dbReference type="InterPro" id="IPR002585">
    <property type="entry name" value="Cyt-d_ubiquinol_oxidase_su_1"/>
</dbReference>
<accession>A0A5D4RST4</accession>
<evidence type="ECO:0000256" key="11">
    <source>
        <dbReference type="ARBA" id="ARBA00023136"/>
    </source>
</evidence>
<dbReference type="Pfam" id="PF01654">
    <property type="entry name" value="Cyt_bd_oxida_I"/>
    <property type="match status" value="1"/>
</dbReference>
<dbReference type="AlphaFoldDB" id="A0A5D4RST4"/>
<feature type="transmembrane region" description="Helical" evidence="12">
    <location>
        <begin position="204"/>
        <end position="227"/>
    </location>
</feature>
<sequence length="468" mass="52474">MFTNSHTLGLFYNKGITYEGESVLDSVMISRLLTSSTLIFHIIFATIGVGMPIMIAIAEFIGIKKNDNHYLLLARRWARGFTITVAVGVVTGTAIGLQLSLLWPSFMKVAGQIIALPLFMETFAFFFEAIFLGIFLYTWDRFKGKWTHWFLNLPIMIGSSASALFITTVNAFMNTPQGFELKDGKAIEIDPIAAMLNPATPTKVFHVLTTSYMTMAFILAAIAAYSILMKKGGNYHKKALRMTMTAALVFSLGAALAGDLSAKFLAEYQPEKLAAGEWHFETEKNADLIVFGTIDENNEISNEIRLPGFLSFLAGSSFDTEVIGLNDFPEDERPPLWIHYMFDGMVSIGMFSIFISFLFVLLWKWKKGNEFNKPLLWGIVASGPLAMLAIEFGWIYAEVGRQPWILRGYMKIAEAATRADGVAWIFAMFLALYLMLGILCVVVLIRMFKNKPAEAELEKRFPTDRKEE</sequence>
<feature type="transmembrane region" description="Helical" evidence="12">
    <location>
        <begin position="375"/>
        <end position="397"/>
    </location>
</feature>
<dbReference type="GO" id="GO:0019646">
    <property type="term" value="P:aerobic electron transport chain"/>
    <property type="evidence" value="ECO:0007669"/>
    <property type="project" value="InterPro"/>
</dbReference>
<keyword evidence="10 12" id="KW-0408">Iron</keyword>
<feature type="transmembrane region" description="Helical" evidence="12">
    <location>
        <begin position="422"/>
        <end position="445"/>
    </location>
</feature>
<dbReference type="Proteomes" id="UP000322997">
    <property type="component" value="Unassembled WGS sequence"/>
</dbReference>
<comment type="subcellular location">
    <subcellularLocation>
        <location evidence="1">Cell membrane</location>
        <topology evidence="1">Multi-pass membrane protein</topology>
    </subcellularLocation>
</comment>
<keyword evidence="8 12" id="KW-0249">Electron transport</keyword>
<evidence type="ECO:0000256" key="9">
    <source>
        <dbReference type="ARBA" id="ARBA00022989"/>
    </source>
</evidence>
<feature type="transmembrane region" description="Helical" evidence="12">
    <location>
        <begin position="81"/>
        <end position="103"/>
    </location>
</feature>
<comment type="similarity">
    <text evidence="2 12">Belongs to the cytochrome ubiquinol oxidase subunit 1 family.</text>
</comment>
<evidence type="ECO:0000256" key="5">
    <source>
        <dbReference type="ARBA" id="ARBA00022617"/>
    </source>
</evidence>
<evidence type="ECO:0000256" key="8">
    <source>
        <dbReference type="ARBA" id="ARBA00022982"/>
    </source>
</evidence>
<keyword evidence="7 12" id="KW-0479">Metal-binding</keyword>
<evidence type="ECO:0000256" key="3">
    <source>
        <dbReference type="ARBA" id="ARBA00022448"/>
    </source>
</evidence>
<dbReference type="GO" id="GO:0005886">
    <property type="term" value="C:plasma membrane"/>
    <property type="evidence" value="ECO:0007669"/>
    <property type="project" value="UniProtKB-SubCell"/>
</dbReference>
<feature type="transmembrane region" description="Helical" evidence="12">
    <location>
        <begin position="149"/>
        <end position="173"/>
    </location>
</feature>
<keyword evidence="4 12" id="KW-1003">Cell membrane</keyword>